<dbReference type="PANTHER" id="PTHR47150:SF5">
    <property type="entry name" value="OS07G0546750 PROTEIN"/>
    <property type="match status" value="1"/>
</dbReference>
<dbReference type="OMA" id="YTETRFR"/>
<evidence type="ECO:0000313" key="3">
    <source>
        <dbReference type="Proteomes" id="UP000008783"/>
    </source>
</evidence>
<evidence type="ECO:0000313" key="2">
    <source>
        <dbReference type="EMBL" id="EFP74602.1"/>
    </source>
</evidence>
<dbReference type="RefSeq" id="XP_003307608.1">
    <property type="nucleotide sequence ID" value="XM_003307560.1"/>
</dbReference>
<keyword evidence="3" id="KW-1185">Reference proteome</keyword>
<dbReference type="KEGG" id="pgr:PGTG_00558"/>
<dbReference type="GeneID" id="10528076"/>
<reference key="1">
    <citation type="submission" date="2007-01" db="EMBL/GenBank/DDBJ databases">
        <title>The Genome Sequence of Puccinia graminis f. sp. tritici Strain CRL 75-36-700-3.</title>
        <authorList>
            <consortium name="The Broad Institute Genome Sequencing Platform"/>
            <person name="Birren B."/>
            <person name="Lander E."/>
            <person name="Galagan J."/>
            <person name="Nusbaum C."/>
            <person name="Devon K."/>
            <person name="Cuomo C."/>
            <person name="Jaffe D."/>
            <person name="Butler J."/>
            <person name="Alvarez P."/>
            <person name="Gnerre S."/>
            <person name="Grabherr M."/>
            <person name="Mauceli E."/>
            <person name="Brockman W."/>
            <person name="Young S."/>
            <person name="LaButti K."/>
            <person name="Sykes S."/>
            <person name="DeCaprio D."/>
            <person name="Crawford M."/>
            <person name="Koehrsen M."/>
            <person name="Engels R."/>
            <person name="Montgomery P."/>
            <person name="Pearson M."/>
            <person name="Howarth C."/>
            <person name="Larson L."/>
            <person name="White J."/>
            <person name="Zeng Q."/>
            <person name="Kodira C."/>
            <person name="Yandava C."/>
            <person name="Alvarado L."/>
            <person name="O'Leary S."/>
            <person name="Szabo L."/>
            <person name="Dean R."/>
            <person name="Schein J."/>
        </authorList>
    </citation>
    <scope>NUCLEOTIDE SEQUENCE</scope>
    <source>
        <strain>CRL 75-36-700-3</strain>
    </source>
</reference>
<reference evidence="3" key="2">
    <citation type="journal article" date="2011" name="Proc. Natl. Acad. Sci. U.S.A.">
        <title>Obligate biotrophy features unraveled by the genomic analysis of rust fungi.</title>
        <authorList>
            <person name="Duplessis S."/>
            <person name="Cuomo C.A."/>
            <person name="Lin Y.-C."/>
            <person name="Aerts A."/>
            <person name="Tisserant E."/>
            <person name="Veneault-Fourrey C."/>
            <person name="Joly D.L."/>
            <person name="Hacquard S."/>
            <person name="Amselem J."/>
            <person name="Cantarel B.L."/>
            <person name="Chiu R."/>
            <person name="Coutinho P.M."/>
            <person name="Feau N."/>
            <person name="Field M."/>
            <person name="Frey P."/>
            <person name="Gelhaye E."/>
            <person name="Goldberg J."/>
            <person name="Grabherr M.G."/>
            <person name="Kodira C.D."/>
            <person name="Kohler A."/>
            <person name="Kuees U."/>
            <person name="Lindquist E.A."/>
            <person name="Lucas S.M."/>
            <person name="Mago R."/>
            <person name="Mauceli E."/>
            <person name="Morin E."/>
            <person name="Murat C."/>
            <person name="Pangilinan J.L."/>
            <person name="Park R."/>
            <person name="Pearson M."/>
            <person name="Quesneville H."/>
            <person name="Rouhier N."/>
            <person name="Sakthikumar S."/>
            <person name="Salamov A.A."/>
            <person name="Schmutz J."/>
            <person name="Selles B."/>
            <person name="Shapiro H."/>
            <person name="Tanguay P."/>
            <person name="Tuskan G.A."/>
            <person name="Henrissat B."/>
            <person name="Van de Peer Y."/>
            <person name="Rouze P."/>
            <person name="Ellis J.G."/>
            <person name="Dodds P.N."/>
            <person name="Schein J.E."/>
            <person name="Zhong S."/>
            <person name="Hamelin R.C."/>
            <person name="Grigoriev I.V."/>
            <person name="Szabo L.J."/>
            <person name="Martin F."/>
        </authorList>
    </citation>
    <scope>NUCLEOTIDE SEQUENCE [LARGE SCALE GENOMIC DNA]</scope>
    <source>
        <strain evidence="3">CRL 75-36-700-3 / race SCCL</strain>
    </source>
</reference>
<dbReference type="STRING" id="418459.E3JRD8"/>
<gene>
    <name evidence="2" type="ORF">PGTG_00558</name>
</gene>
<dbReference type="AlphaFoldDB" id="E3JRD8"/>
<dbReference type="VEuPathDB" id="FungiDB:PGTG_00558"/>
<proteinExistence type="predicted"/>
<organism evidence="2 3">
    <name type="scientific">Puccinia graminis f. sp. tritici (strain CRL 75-36-700-3 / race SCCL)</name>
    <name type="common">Black stem rust fungus</name>
    <dbReference type="NCBI Taxonomy" id="418459"/>
    <lineage>
        <taxon>Eukaryota</taxon>
        <taxon>Fungi</taxon>
        <taxon>Dikarya</taxon>
        <taxon>Basidiomycota</taxon>
        <taxon>Pucciniomycotina</taxon>
        <taxon>Pucciniomycetes</taxon>
        <taxon>Pucciniales</taxon>
        <taxon>Pucciniaceae</taxon>
        <taxon>Puccinia</taxon>
    </lineage>
</organism>
<name>E3JRD8_PUCGT</name>
<sequence>MSNHIGNRRRRMEELYDWDMEDEDEDSINIFKELETEEEEEKSRAQRRPNKERSHLEGHQRLLQDYFVQGSTYSDTDFKRRFQMRRELFLKIVVDVEAACPYFVQKPDCTGKLGLSSLQKATSAVVIIPVFLRQKYKNLLLSL</sequence>
<feature type="region of interest" description="Disordered" evidence="1">
    <location>
        <begin position="33"/>
        <end position="58"/>
    </location>
</feature>
<dbReference type="PANTHER" id="PTHR47150">
    <property type="entry name" value="OS12G0169200 PROTEIN"/>
    <property type="match status" value="1"/>
</dbReference>
<dbReference type="HOGENOM" id="CLU_012390_4_0_1"/>
<dbReference type="InParanoid" id="E3JRD8"/>
<dbReference type="Proteomes" id="UP000008783">
    <property type="component" value="Unassembled WGS sequence"/>
</dbReference>
<protein>
    <submittedName>
        <fullName evidence="2">Uncharacterized protein</fullName>
    </submittedName>
</protein>
<dbReference type="EMBL" id="DS178262">
    <property type="protein sequence ID" value="EFP74602.1"/>
    <property type="molecule type" value="Genomic_DNA"/>
</dbReference>
<evidence type="ECO:0000256" key="1">
    <source>
        <dbReference type="SAM" id="MobiDB-lite"/>
    </source>
</evidence>
<dbReference type="OrthoDB" id="124998at2759"/>
<feature type="compositionally biased region" description="Basic and acidic residues" evidence="1">
    <location>
        <begin position="41"/>
        <end position="58"/>
    </location>
</feature>
<accession>E3JRD8</accession>